<dbReference type="InterPro" id="IPR036390">
    <property type="entry name" value="WH_DNA-bd_sf"/>
</dbReference>
<dbReference type="Gene3D" id="3.40.190.290">
    <property type="match status" value="1"/>
</dbReference>
<evidence type="ECO:0000313" key="6">
    <source>
        <dbReference type="EMBL" id="QCT70952.1"/>
    </source>
</evidence>
<dbReference type="CDD" id="cd05466">
    <property type="entry name" value="PBP2_LTTR_substrate"/>
    <property type="match status" value="1"/>
</dbReference>
<dbReference type="Pfam" id="PF03466">
    <property type="entry name" value="LysR_substrate"/>
    <property type="match status" value="1"/>
</dbReference>
<comment type="similarity">
    <text evidence="1">Belongs to the LysR transcriptional regulatory family.</text>
</comment>
<feature type="domain" description="HTH lysR-type" evidence="5">
    <location>
        <begin position="1"/>
        <end position="58"/>
    </location>
</feature>
<dbReference type="GO" id="GO:0003700">
    <property type="term" value="F:DNA-binding transcription factor activity"/>
    <property type="evidence" value="ECO:0007669"/>
    <property type="project" value="InterPro"/>
</dbReference>
<dbReference type="Gene3D" id="1.10.10.10">
    <property type="entry name" value="Winged helix-like DNA-binding domain superfamily/Winged helix DNA-binding domain"/>
    <property type="match status" value="1"/>
</dbReference>
<dbReference type="PRINTS" id="PR00039">
    <property type="entry name" value="HTHLYSR"/>
</dbReference>
<dbReference type="GO" id="GO:0003677">
    <property type="term" value="F:DNA binding"/>
    <property type="evidence" value="ECO:0007669"/>
    <property type="project" value="UniProtKB-KW"/>
</dbReference>
<evidence type="ECO:0000256" key="1">
    <source>
        <dbReference type="ARBA" id="ARBA00009437"/>
    </source>
</evidence>
<gene>
    <name evidence="6" type="ORF">CPZ25_006295</name>
</gene>
<protein>
    <submittedName>
        <fullName evidence="6">LysR family transcriptional regulator</fullName>
    </submittedName>
</protein>
<dbReference type="PANTHER" id="PTHR30346:SF0">
    <property type="entry name" value="HCA OPERON TRANSCRIPTIONAL ACTIVATOR HCAR"/>
    <property type="match status" value="1"/>
</dbReference>
<keyword evidence="3" id="KW-0238">DNA-binding</keyword>
<dbReference type="Pfam" id="PF00126">
    <property type="entry name" value="HTH_1"/>
    <property type="match status" value="1"/>
</dbReference>
<accession>A0A4P9C8I9</accession>
<evidence type="ECO:0000259" key="5">
    <source>
        <dbReference type="PROSITE" id="PS50931"/>
    </source>
</evidence>
<dbReference type="PANTHER" id="PTHR30346">
    <property type="entry name" value="TRANSCRIPTIONAL DUAL REGULATOR HCAR-RELATED"/>
    <property type="match status" value="1"/>
</dbReference>
<dbReference type="EMBL" id="CP029487">
    <property type="protein sequence ID" value="QCT70952.1"/>
    <property type="molecule type" value="Genomic_DNA"/>
</dbReference>
<dbReference type="InterPro" id="IPR036388">
    <property type="entry name" value="WH-like_DNA-bd_sf"/>
</dbReference>
<organism evidence="6 7">
    <name type="scientific">Eubacterium maltosivorans</name>
    <dbReference type="NCBI Taxonomy" id="2041044"/>
    <lineage>
        <taxon>Bacteria</taxon>
        <taxon>Bacillati</taxon>
        <taxon>Bacillota</taxon>
        <taxon>Clostridia</taxon>
        <taxon>Eubacteriales</taxon>
        <taxon>Eubacteriaceae</taxon>
        <taxon>Eubacterium</taxon>
    </lineage>
</organism>
<dbReference type="SUPFAM" id="SSF53850">
    <property type="entry name" value="Periplasmic binding protein-like II"/>
    <property type="match status" value="1"/>
</dbReference>
<name>A0A4P9C8I9_EUBML</name>
<dbReference type="FunFam" id="1.10.10.10:FF:000001">
    <property type="entry name" value="LysR family transcriptional regulator"/>
    <property type="match status" value="1"/>
</dbReference>
<dbReference type="PROSITE" id="PS50931">
    <property type="entry name" value="HTH_LYSR"/>
    <property type="match status" value="1"/>
</dbReference>
<dbReference type="GO" id="GO:0032993">
    <property type="term" value="C:protein-DNA complex"/>
    <property type="evidence" value="ECO:0007669"/>
    <property type="project" value="TreeGrafter"/>
</dbReference>
<dbReference type="SUPFAM" id="SSF46785">
    <property type="entry name" value="Winged helix' DNA-binding domain"/>
    <property type="match status" value="1"/>
</dbReference>
<evidence type="ECO:0000256" key="3">
    <source>
        <dbReference type="ARBA" id="ARBA00023125"/>
    </source>
</evidence>
<keyword evidence="7" id="KW-1185">Reference proteome</keyword>
<reference evidence="6 7" key="1">
    <citation type="submission" date="2018-05" db="EMBL/GenBank/DDBJ databases">
        <title>Genome comparison of Eubacterium sp.</title>
        <authorList>
            <person name="Feng Y."/>
            <person name="Sanchez-Andrea I."/>
            <person name="Stams A.J.M."/>
            <person name="De Vos W.M."/>
        </authorList>
    </citation>
    <scope>NUCLEOTIDE SEQUENCE [LARGE SCALE GENOMIC DNA]</scope>
    <source>
        <strain evidence="6 7">YI</strain>
    </source>
</reference>
<keyword evidence="4" id="KW-0804">Transcription</keyword>
<dbReference type="KEGG" id="emt:CPZ25_006295"/>
<dbReference type="AlphaFoldDB" id="A0A4P9C8I9"/>
<proteinExistence type="inferred from homology"/>
<dbReference type="InterPro" id="IPR005119">
    <property type="entry name" value="LysR_subst-bd"/>
</dbReference>
<dbReference type="RefSeq" id="WP_058694014.1">
    <property type="nucleotide sequence ID" value="NZ_CABJDW020000014.1"/>
</dbReference>
<keyword evidence="2" id="KW-0805">Transcription regulation</keyword>
<dbReference type="Proteomes" id="UP000218387">
    <property type="component" value="Chromosome"/>
</dbReference>
<evidence type="ECO:0000256" key="2">
    <source>
        <dbReference type="ARBA" id="ARBA00023015"/>
    </source>
</evidence>
<evidence type="ECO:0000256" key="4">
    <source>
        <dbReference type="ARBA" id="ARBA00023163"/>
    </source>
</evidence>
<dbReference type="InterPro" id="IPR000847">
    <property type="entry name" value="LysR_HTH_N"/>
</dbReference>
<sequence>MNSTQLECFMQVAENLNFARAAEALHITQPSVTHQIHTLEAELNVKLFHRTTRSVSLTQAGLSFFSDAKNILSLMKISKMRLHDDSADKLSFFAMGFHSRMELAFLPGIIKEMKRQVPLLHPIIKMVPFHALANLLADETIDVMFEFKNEKTDKLRLSYIELIKAPIACVLPKDHPLAGQPSVSQDELKELSIVLCQPPVPVFSDISTFQQKEASNFSPANSYFSENIDEACTLVKAGLGFSLLPDLPPSRDPELAYIPYAPEGNVSYGLYYKGKKKDPMLKLFIELTKASFSL</sequence>
<evidence type="ECO:0000313" key="7">
    <source>
        <dbReference type="Proteomes" id="UP000218387"/>
    </source>
</evidence>